<evidence type="ECO:0000313" key="2">
    <source>
        <dbReference type="Proteomes" id="UP000242146"/>
    </source>
</evidence>
<accession>A0A1X2GPD4</accession>
<dbReference type="Proteomes" id="UP000242146">
    <property type="component" value="Unassembled WGS sequence"/>
</dbReference>
<sequence>MSDSSLHQPGIPLSSHKIEARRILDSYYPAANTVALLVHNDFYDELKHPCQRMHKDCLFFEDFYPYIYDTSIKSIL</sequence>
<evidence type="ECO:0000313" key="1">
    <source>
        <dbReference type="EMBL" id="ORX58665.1"/>
    </source>
</evidence>
<reference evidence="1 2" key="1">
    <citation type="submission" date="2016-07" db="EMBL/GenBank/DDBJ databases">
        <title>Pervasive Adenine N6-methylation of Active Genes in Fungi.</title>
        <authorList>
            <consortium name="DOE Joint Genome Institute"/>
            <person name="Mondo S.J."/>
            <person name="Dannebaum R.O."/>
            <person name="Kuo R.C."/>
            <person name="Labutti K."/>
            <person name="Haridas S."/>
            <person name="Kuo A."/>
            <person name="Salamov A."/>
            <person name="Ahrendt S.R."/>
            <person name="Lipzen A."/>
            <person name="Sullivan W."/>
            <person name="Andreopoulos W.B."/>
            <person name="Clum A."/>
            <person name="Lindquist E."/>
            <person name="Daum C."/>
            <person name="Ramamoorthy G.K."/>
            <person name="Gryganskyi A."/>
            <person name="Culley D."/>
            <person name="Magnuson J.K."/>
            <person name="James T.Y."/>
            <person name="O'Malley M.A."/>
            <person name="Stajich J.E."/>
            <person name="Spatafora J.W."/>
            <person name="Visel A."/>
            <person name="Grigoriev I.V."/>
        </authorList>
    </citation>
    <scope>NUCLEOTIDE SEQUENCE [LARGE SCALE GENOMIC DNA]</scope>
    <source>
        <strain evidence="1 2">NRRL 3301</strain>
    </source>
</reference>
<keyword evidence="2" id="KW-1185">Reference proteome</keyword>
<organism evidence="1 2">
    <name type="scientific">Hesseltinella vesiculosa</name>
    <dbReference type="NCBI Taxonomy" id="101127"/>
    <lineage>
        <taxon>Eukaryota</taxon>
        <taxon>Fungi</taxon>
        <taxon>Fungi incertae sedis</taxon>
        <taxon>Mucoromycota</taxon>
        <taxon>Mucoromycotina</taxon>
        <taxon>Mucoromycetes</taxon>
        <taxon>Mucorales</taxon>
        <taxon>Cunninghamellaceae</taxon>
        <taxon>Hesseltinella</taxon>
    </lineage>
</organism>
<protein>
    <submittedName>
        <fullName evidence="1">Uncharacterized protein</fullName>
    </submittedName>
</protein>
<gene>
    <name evidence="1" type="ORF">DM01DRAFT_1371689</name>
</gene>
<dbReference type="EMBL" id="MCGT01000006">
    <property type="protein sequence ID" value="ORX58665.1"/>
    <property type="molecule type" value="Genomic_DNA"/>
</dbReference>
<name>A0A1X2GPD4_9FUNG</name>
<proteinExistence type="predicted"/>
<dbReference type="AlphaFoldDB" id="A0A1X2GPD4"/>
<comment type="caution">
    <text evidence="1">The sequence shown here is derived from an EMBL/GenBank/DDBJ whole genome shotgun (WGS) entry which is preliminary data.</text>
</comment>
<dbReference type="OrthoDB" id="2281765at2759"/>